<dbReference type="RefSeq" id="WP_132171386.1">
    <property type="nucleotide sequence ID" value="NZ_SMKX01000080.1"/>
</dbReference>
<evidence type="ECO:0000256" key="1">
    <source>
        <dbReference type="SAM" id="MobiDB-lite"/>
    </source>
</evidence>
<evidence type="ECO:0000313" key="3">
    <source>
        <dbReference type="EMBL" id="TDD57066.1"/>
    </source>
</evidence>
<feature type="chain" id="PRO_5020683910" description="Secreted protein" evidence="2">
    <location>
        <begin position="34"/>
        <end position="110"/>
    </location>
</feature>
<name>A0A4R4ZG94_9ACTN</name>
<keyword evidence="4" id="KW-1185">Reference proteome</keyword>
<organism evidence="3 4">
    <name type="scientific">Kribbella antibiotica</name>
    <dbReference type="NCBI Taxonomy" id="190195"/>
    <lineage>
        <taxon>Bacteria</taxon>
        <taxon>Bacillati</taxon>
        <taxon>Actinomycetota</taxon>
        <taxon>Actinomycetes</taxon>
        <taxon>Propionibacteriales</taxon>
        <taxon>Kribbellaceae</taxon>
        <taxon>Kribbella</taxon>
    </lineage>
</organism>
<dbReference type="Proteomes" id="UP000295124">
    <property type="component" value="Unassembled WGS sequence"/>
</dbReference>
<feature type="region of interest" description="Disordered" evidence="1">
    <location>
        <begin position="62"/>
        <end position="81"/>
    </location>
</feature>
<reference evidence="3 4" key="1">
    <citation type="submission" date="2019-03" db="EMBL/GenBank/DDBJ databases">
        <title>Draft genome sequences of novel Actinobacteria.</title>
        <authorList>
            <person name="Sahin N."/>
            <person name="Ay H."/>
            <person name="Saygin H."/>
        </authorList>
    </citation>
    <scope>NUCLEOTIDE SEQUENCE [LARGE SCALE GENOMIC DNA]</scope>
    <source>
        <strain evidence="3 4">JCM 13523</strain>
    </source>
</reference>
<dbReference type="EMBL" id="SMKX01000080">
    <property type="protein sequence ID" value="TDD57066.1"/>
    <property type="molecule type" value="Genomic_DNA"/>
</dbReference>
<evidence type="ECO:0000313" key="4">
    <source>
        <dbReference type="Proteomes" id="UP000295124"/>
    </source>
</evidence>
<feature type="signal peptide" evidence="2">
    <location>
        <begin position="1"/>
        <end position="33"/>
    </location>
</feature>
<protein>
    <recommendedName>
        <fullName evidence="5">Secreted protein</fullName>
    </recommendedName>
</protein>
<gene>
    <name evidence="3" type="ORF">E1263_24780</name>
</gene>
<keyword evidence="2" id="KW-0732">Signal</keyword>
<evidence type="ECO:0008006" key="5">
    <source>
        <dbReference type="Google" id="ProtNLM"/>
    </source>
</evidence>
<evidence type="ECO:0000256" key="2">
    <source>
        <dbReference type="SAM" id="SignalP"/>
    </source>
</evidence>
<comment type="caution">
    <text evidence="3">The sequence shown here is derived from an EMBL/GenBank/DDBJ whole genome shotgun (WGS) entry which is preliminary data.</text>
</comment>
<proteinExistence type="predicted"/>
<accession>A0A4R4ZG94</accession>
<dbReference type="AlphaFoldDB" id="A0A4R4ZG94"/>
<sequence>MKNLTHRIAAGLTTAVLGAFVAAALSAPTVASAGLIDGSLNNLHLATHANVLGATVNADVSGGNANVKGAPEDRRASATSRPGYEVDVQVVTLTAQFHLVLPTVELPEGD</sequence>